<organism evidence="1 2">
    <name type="scientific">Elysia marginata</name>
    <dbReference type="NCBI Taxonomy" id="1093978"/>
    <lineage>
        <taxon>Eukaryota</taxon>
        <taxon>Metazoa</taxon>
        <taxon>Spiralia</taxon>
        <taxon>Lophotrochozoa</taxon>
        <taxon>Mollusca</taxon>
        <taxon>Gastropoda</taxon>
        <taxon>Heterobranchia</taxon>
        <taxon>Euthyneura</taxon>
        <taxon>Panpulmonata</taxon>
        <taxon>Sacoglossa</taxon>
        <taxon>Placobranchoidea</taxon>
        <taxon>Plakobranchidae</taxon>
        <taxon>Elysia</taxon>
    </lineage>
</organism>
<dbReference type="EMBL" id="BMAT01004494">
    <property type="protein sequence ID" value="GFR74566.1"/>
    <property type="molecule type" value="Genomic_DNA"/>
</dbReference>
<dbReference type="InterPro" id="IPR007607">
    <property type="entry name" value="BacA/B"/>
</dbReference>
<dbReference type="PANTHER" id="PTHR35024">
    <property type="entry name" value="HYPOTHETICAL CYTOSOLIC PROTEIN"/>
    <property type="match status" value="1"/>
</dbReference>
<keyword evidence="2" id="KW-1185">Reference proteome</keyword>
<evidence type="ECO:0000313" key="1">
    <source>
        <dbReference type="EMBL" id="GFR74566.1"/>
    </source>
</evidence>
<evidence type="ECO:0000313" key="2">
    <source>
        <dbReference type="Proteomes" id="UP000762676"/>
    </source>
</evidence>
<accession>A0AAV4FNG0</accession>
<dbReference type="AlphaFoldDB" id="A0AAV4FNG0"/>
<dbReference type="PANTHER" id="PTHR35024:SF4">
    <property type="entry name" value="POLYMER-FORMING CYTOSKELETAL PROTEIN"/>
    <property type="match status" value="1"/>
</dbReference>
<protein>
    <submittedName>
        <fullName evidence="1">Protein involved in gliding motility SprE</fullName>
    </submittedName>
</protein>
<name>A0AAV4FNG0_9GAST</name>
<reference evidence="1 2" key="1">
    <citation type="journal article" date="2021" name="Elife">
        <title>Chloroplast acquisition without the gene transfer in kleptoplastic sea slugs, Plakobranchus ocellatus.</title>
        <authorList>
            <person name="Maeda T."/>
            <person name="Takahashi S."/>
            <person name="Yoshida T."/>
            <person name="Shimamura S."/>
            <person name="Takaki Y."/>
            <person name="Nagai Y."/>
            <person name="Toyoda A."/>
            <person name="Suzuki Y."/>
            <person name="Arimoto A."/>
            <person name="Ishii H."/>
            <person name="Satoh N."/>
            <person name="Nishiyama T."/>
            <person name="Hasebe M."/>
            <person name="Maruyama T."/>
            <person name="Minagawa J."/>
            <person name="Obokata J."/>
            <person name="Shigenobu S."/>
        </authorList>
    </citation>
    <scope>NUCLEOTIDE SEQUENCE [LARGE SCALE GENOMIC DNA]</scope>
</reference>
<dbReference type="Proteomes" id="UP000762676">
    <property type="component" value="Unassembled WGS sequence"/>
</dbReference>
<comment type="caution">
    <text evidence="1">The sequence shown here is derived from an EMBL/GenBank/DDBJ whole genome shotgun (WGS) entry which is preliminary data.</text>
</comment>
<dbReference type="Pfam" id="PF04519">
    <property type="entry name" value="Bactofilin"/>
    <property type="match status" value="1"/>
</dbReference>
<sequence length="556" mass="64342">MPFLDKILFTRAVIEGEKKEVKTAEKHYTQAIRKSYDSILKVCSYEALAKMKLDNNEYLAMSKYYDSILMFASKKGEKYFSYKQKRKNLEAVIEYETILKRNDSLIKIASLPRYAKQKFFEEKIKAKKSKQEEEEKKVNKFVKSGHFYFYNTIALEEGRQDFVEKWGKIPLSDNWKYNADTTTRLQSVSKQKEEEKKGKVEKTELETYMKESEMIKLKIDSIKKVMNATYYQLALFYKNQFNNYELAEKRLKSLLSNQPKAELKLATKYYLYLIYSKTDGKKAFFLKQDIIKGNKDSFYAKLLINEGEKNKELLSEMVDTRYDSLYQLFLEQKYQKLIELANSQIIELSGSEIIPKIELLRAVAIGKLRGVKSFRKELEHIKRLYSDSFEAKFLELFQKKAMPTLSKAEFEYTPKETNWKLSFITDNQKKDMSRKTEEKLEKGEIISETDFRIDGELEGDIKVSGKLVIGKTGTITGKAECEHLDIEGTFTGEILVKGLLSLKSSANFDGNVVAGKLAVEEGATFNATCDMKNIGVIQNDLGNTVKKDKPKKAFIG</sequence>
<proteinExistence type="predicted"/>
<gene>
    <name evidence="1" type="ORF">ElyMa_002166200</name>
</gene>